<dbReference type="SMART" id="SM00647">
    <property type="entry name" value="IBR"/>
    <property type="match status" value="2"/>
</dbReference>
<dbReference type="InterPro" id="IPR017907">
    <property type="entry name" value="Znf_RING_CS"/>
</dbReference>
<dbReference type="PANTHER" id="PTHR11685">
    <property type="entry name" value="RBR FAMILY RING FINGER AND IBR DOMAIN-CONTAINING"/>
    <property type="match status" value="1"/>
</dbReference>
<evidence type="ECO:0000256" key="9">
    <source>
        <dbReference type="PROSITE-ProRule" id="PRU00175"/>
    </source>
</evidence>
<name>A0A1V9YFH5_ACHHY</name>
<dbReference type="Pfam" id="PF22191">
    <property type="entry name" value="IBR_1"/>
    <property type="match status" value="1"/>
</dbReference>
<dbReference type="InterPro" id="IPR001841">
    <property type="entry name" value="Znf_RING"/>
</dbReference>
<keyword evidence="4" id="KW-0479">Metal-binding</keyword>
<evidence type="ECO:0000256" key="5">
    <source>
        <dbReference type="ARBA" id="ARBA00022737"/>
    </source>
</evidence>
<dbReference type="Gene3D" id="1.20.120.1750">
    <property type="match status" value="1"/>
</dbReference>
<dbReference type="InterPro" id="IPR002867">
    <property type="entry name" value="IBR_dom"/>
</dbReference>
<evidence type="ECO:0000256" key="2">
    <source>
        <dbReference type="ARBA" id="ARBA00012251"/>
    </source>
</evidence>
<dbReference type="Pfam" id="PF19422">
    <property type="entry name" value="Ariadne"/>
    <property type="match status" value="1"/>
</dbReference>
<dbReference type="OrthoDB" id="10009520at2759"/>
<dbReference type="InterPro" id="IPR013083">
    <property type="entry name" value="Znf_RING/FYVE/PHD"/>
</dbReference>
<evidence type="ECO:0000256" key="8">
    <source>
        <dbReference type="ARBA" id="ARBA00022833"/>
    </source>
</evidence>
<protein>
    <recommendedName>
        <fullName evidence="2">RBR-type E3 ubiquitin transferase</fullName>
        <ecNumber evidence="2">2.3.2.31</ecNumber>
    </recommendedName>
</protein>
<dbReference type="GO" id="GO:0008270">
    <property type="term" value="F:zinc ion binding"/>
    <property type="evidence" value="ECO:0007669"/>
    <property type="project" value="UniProtKB-KW"/>
</dbReference>
<keyword evidence="7" id="KW-0833">Ubl conjugation pathway</keyword>
<dbReference type="Pfam" id="PF01485">
    <property type="entry name" value="IBR"/>
    <property type="match status" value="1"/>
</dbReference>
<dbReference type="STRING" id="1202772.A0A1V9YFH5"/>
<dbReference type="InterPro" id="IPR045840">
    <property type="entry name" value="Ariadne"/>
</dbReference>
<dbReference type="PROSITE" id="PS51873">
    <property type="entry name" value="TRIAD"/>
    <property type="match status" value="1"/>
</dbReference>
<dbReference type="GO" id="GO:0061630">
    <property type="term" value="F:ubiquitin protein ligase activity"/>
    <property type="evidence" value="ECO:0007669"/>
    <property type="project" value="UniProtKB-EC"/>
</dbReference>
<evidence type="ECO:0000256" key="6">
    <source>
        <dbReference type="ARBA" id="ARBA00022771"/>
    </source>
</evidence>
<evidence type="ECO:0000259" key="10">
    <source>
        <dbReference type="PROSITE" id="PS50089"/>
    </source>
</evidence>
<dbReference type="GO" id="GO:0016567">
    <property type="term" value="P:protein ubiquitination"/>
    <property type="evidence" value="ECO:0007669"/>
    <property type="project" value="InterPro"/>
</dbReference>
<evidence type="ECO:0000256" key="3">
    <source>
        <dbReference type="ARBA" id="ARBA00022679"/>
    </source>
</evidence>
<comment type="catalytic activity">
    <reaction evidence="1">
        <text>[E2 ubiquitin-conjugating enzyme]-S-ubiquitinyl-L-cysteine + [acceptor protein]-L-lysine = [E2 ubiquitin-conjugating enzyme]-L-cysteine + [acceptor protein]-N(6)-ubiquitinyl-L-lysine.</text>
        <dbReference type="EC" id="2.3.2.31"/>
    </reaction>
</comment>
<dbReference type="AlphaFoldDB" id="A0A1V9YFH5"/>
<organism evidence="12 13">
    <name type="scientific">Achlya hypogyna</name>
    <name type="common">Oomycete</name>
    <name type="synonym">Protoachlya hypogyna</name>
    <dbReference type="NCBI Taxonomy" id="1202772"/>
    <lineage>
        <taxon>Eukaryota</taxon>
        <taxon>Sar</taxon>
        <taxon>Stramenopiles</taxon>
        <taxon>Oomycota</taxon>
        <taxon>Saprolegniomycetes</taxon>
        <taxon>Saprolegniales</taxon>
        <taxon>Achlyaceae</taxon>
        <taxon>Achlya</taxon>
    </lineage>
</organism>
<sequence>MSEYEYESDEYDYNSDGDDFVVEAPVPTTDYHVVNISDLQREQEILVSEVAELLMVSKAVATVLLRNNQWSKEIVQNRFYEKDSPKAFLQESGIAAMDKYRCGVEKGITCEVCGDAVRGQDVIQLGCGHQYCAECWKGYLTAKLEEGPSCLSSTCLAFQCNEIVPDAVFQMVLDHAKKKEHAKWVLRSFVDKNQSIKWCPAPGCQNAISGSGGELFVDCICGCKFCLRCGEEAHPVVTCDQLRTWKEKCANESETANWMLVNTKKCPNLKCAVRIEKNQGCNHMTCKTCRHEFCWICMESWQSHFSGGAANYNCNRFNATAAQDTDLSRAKTELERYLHYNTRYFNHAKAESICIKLREEAEARVDQLQEMTVVDFQAVLKALDLLIKCRRILKYTYVYGYYLDGKSSAEKGLFEYLQAEVESNTEMLTELTEKPLETMVIADVMNYTSVTDKFMTRFVEGVEEGLCI</sequence>
<dbReference type="EC" id="2.3.2.31" evidence="2"/>
<dbReference type="PROSITE" id="PS00518">
    <property type="entry name" value="ZF_RING_1"/>
    <property type="match status" value="1"/>
</dbReference>
<feature type="domain" description="RING-type" evidence="11">
    <location>
        <begin position="106"/>
        <end position="318"/>
    </location>
</feature>
<evidence type="ECO:0000256" key="7">
    <source>
        <dbReference type="ARBA" id="ARBA00022786"/>
    </source>
</evidence>
<reference evidence="12 13" key="1">
    <citation type="journal article" date="2014" name="Genome Biol. Evol.">
        <title>The secreted proteins of Achlya hypogyna and Thraustotheca clavata identify the ancestral oomycete secretome and reveal gene acquisitions by horizontal gene transfer.</title>
        <authorList>
            <person name="Misner I."/>
            <person name="Blouin N."/>
            <person name="Leonard G."/>
            <person name="Richards T.A."/>
            <person name="Lane C.E."/>
        </authorList>
    </citation>
    <scope>NUCLEOTIDE SEQUENCE [LARGE SCALE GENOMIC DNA]</scope>
    <source>
        <strain evidence="12 13">ATCC 48635</strain>
    </source>
</reference>
<keyword evidence="6 9" id="KW-0863">Zinc-finger</keyword>
<evidence type="ECO:0000259" key="11">
    <source>
        <dbReference type="PROSITE" id="PS51873"/>
    </source>
</evidence>
<dbReference type="Pfam" id="PF21235">
    <property type="entry name" value="UBA_ARI1"/>
    <property type="match status" value="1"/>
</dbReference>
<dbReference type="Proteomes" id="UP000243579">
    <property type="component" value="Unassembled WGS sequence"/>
</dbReference>
<dbReference type="SUPFAM" id="SSF57850">
    <property type="entry name" value="RING/U-box"/>
    <property type="match status" value="3"/>
</dbReference>
<accession>A0A1V9YFH5</accession>
<proteinExistence type="predicted"/>
<keyword evidence="8" id="KW-0862">Zinc</keyword>
<dbReference type="PROSITE" id="PS50089">
    <property type="entry name" value="ZF_RING_2"/>
    <property type="match status" value="1"/>
</dbReference>
<dbReference type="CDD" id="cd20346">
    <property type="entry name" value="BRcat_RBR_ANKIB1"/>
    <property type="match status" value="1"/>
</dbReference>
<evidence type="ECO:0000313" key="13">
    <source>
        <dbReference type="Proteomes" id="UP000243579"/>
    </source>
</evidence>
<dbReference type="FunFam" id="3.30.40.10:FF:000019">
    <property type="entry name" value="RBR-type E3 ubiquitin transferase"/>
    <property type="match status" value="1"/>
</dbReference>
<dbReference type="InterPro" id="IPR048962">
    <property type="entry name" value="ARIH1-like_UBL"/>
</dbReference>
<evidence type="ECO:0000256" key="1">
    <source>
        <dbReference type="ARBA" id="ARBA00001798"/>
    </source>
</evidence>
<gene>
    <name evidence="12" type="ORF">ACHHYP_13294</name>
</gene>
<evidence type="ECO:0000313" key="12">
    <source>
        <dbReference type="EMBL" id="OQR84504.1"/>
    </source>
</evidence>
<dbReference type="InterPro" id="IPR044066">
    <property type="entry name" value="TRIAD_supradom"/>
</dbReference>
<keyword evidence="3" id="KW-0808">Transferase</keyword>
<keyword evidence="5" id="KW-0677">Repeat</keyword>
<evidence type="ECO:0000256" key="4">
    <source>
        <dbReference type="ARBA" id="ARBA00022723"/>
    </source>
</evidence>
<feature type="domain" description="RING-type" evidence="10">
    <location>
        <begin position="110"/>
        <end position="150"/>
    </location>
</feature>
<dbReference type="InterPro" id="IPR031127">
    <property type="entry name" value="E3_UB_ligase_RBR"/>
</dbReference>
<dbReference type="FunFam" id="1.20.120.1750:FF:000002">
    <property type="entry name" value="RBR-type E3 ubiquitin transferase"/>
    <property type="match status" value="1"/>
</dbReference>
<dbReference type="Gene3D" id="3.30.40.10">
    <property type="entry name" value="Zinc/RING finger domain, C3HC4 (zinc finger)"/>
    <property type="match status" value="1"/>
</dbReference>
<keyword evidence="13" id="KW-1185">Reference proteome</keyword>
<comment type="caution">
    <text evidence="12">The sequence shown here is derived from an EMBL/GenBank/DDBJ whole genome shotgun (WGS) entry which is preliminary data.</text>
</comment>
<dbReference type="EMBL" id="JNBR01001854">
    <property type="protein sequence ID" value="OQR84504.1"/>
    <property type="molecule type" value="Genomic_DNA"/>
</dbReference>